<proteinExistence type="inferred from homology"/>
<dbReference type="PANTHER" id="PTHR11444:SF1">
    <property type="entry name" value="FUMARATE HYDRATASE, MITOCHONDRIAL"/>
    <property type="match status" value="1"/>
</dbReference>
<feature type="non-terminal residue" evidence="4">
    <location>
        <position position="216"/>
    </location>
</feature>
<dbReference type="InterPro" id="IPR005677">
    <property type="entry name" value="Fum_hydII"/>
</dbReference>
<dbReference type="GO" id="GO:0004333">
    <property type="term" value="F:fumarate hydratase activity"/>
    <property type="evidence" value="ECO:0007669"/>
    <property type="project" value="UniProtKB-EC"/>
</dbReference>
<dbReference type="PRINTS" id="PR00149">
    <property type="entry name" value="FUMRATELYASE"/>
</dbReference>
<accession>A0A382U4J5</accession>
<dbReference type="InterPro" id="IPR008948">
    <property type="entry name" value="L-Aspartase-like"/>
</dbReference>
<feature type="domain" description="Fumarate lyase N-terminal" evidence="3">
    <location>
        <begin position="11"/>
        <end position="215"/>
    </location>
</feature>
<evidence type="ECO:0000313" key="4">
    <source>
        <dbReference type="EMBL" id="SVD29224.1"/>
    </source>
</evidence>
<dbReference type="GO" id="GO:0006106">
    <property type="term" value="P:fumarate metabolic process"/>
    <property type="evidence" value="ECO:0007669"/>
    <property type="project" value="InterPro"/>
</dbReference>
<evidence type="ECO:0000256" key="1">
    <source>
        <dbReference type="ARBA" id="ARBA00009084"/>
    </source>
</evidence>
<gene>
    <name evidence="4" type="ORF">METZ01_LOCUS382078</name>
</gene>
<evidence type="ECO:0000259" key="3">
    <source>
        <dbReference type="Pfam" id="PF00206"/>
    </source>
</evidence>
<dbReference type="InterPro" id="IPR000362">
    <property type="entry name" value="Fumarate_lyase_fam"/>
</dbReference>
<dbReference type="Gene3D" id="1.20.200.10">
    <property type="entry name" value="Fumarase/aspartase (Central domain)"/>
    <property type="match status" value="1"/>
</dbReference>
<protein>
    <recommendedName>
        <fullName evidence="2">fumarate hydratase</fullName>
        <ecNumber evidence="2">4.2.1.2</ecNumber>
    </recommendedName>
</protein>
<dbReference type="SUPFAM" id="SSF48557">
    <property type="entry name" value="L-aspartase-like"/>
    <property type="match status" value="1"/>
</dbReference>
<evidence type="ECO:0000256" key="2">
    <source>
        <dbReference type="ARBA" id="ARBA00012921"/>
    </source>
</evidence>
<name>A0A382U4J5_9ZZZZ</name>
<organism evidence="4">
    <name type="scientific">marine metagenome</name>
    <dbReference type="NCBI Taxonomy" id="408172"/>
    <lineage>
        <taxon>unclassified sequences</taxon>
        <taxon>metagenomes</taxon>
        <taxon>ecological metagenomes</taxon>
    </lineage>
</organism>
<dbReference type="FunFam" id="1.10.275.10:FF:000001">
    <property type="entry name" value="Fumarate hydratase, mitochondrial"/>
    <property type="match status" value="1"/>
</dbReference>
<dbReference type="InterPro" id="IPR022761">
    <property type="entry name" value="Fumarate_lyase_N"/>
</dbReference>
<dbReference type="GO" id="GO:0006099">
    <property type="term" value="P:tricarboxylic acid cycle"/>
    <property type="evidence" value="ECO:0007669"/>
    <property type="project" value="TreeGrafter"/>
</dbReference>
<reference evidence="4" key="1">
    <citation type="submission" date="2018-05" db="EMBL/GenBank/DDBJ databases">
        <authorList>
            <person name="Lanie J.A."/>
            <person name="Ng W.-L."/>
            <person name="Kazmierczak K.M."/>
            <person name="Andrzejewski T.M."/>
            <person name="Davidsen T.M."/>
            <person name="Wayne K.J."/>
            <person name="Tettelin H."/>
            <person name="Glass J.I."/>
            <person name="Rusch D."/>
            <person name="Podicherti R."/>
            <person name="Tsui H.-C.T."/>
            <person name="Winkler M.E."/>
        </authorList>
    </citation>
    <scope>NUCLEOTIDE SEQUENCE</scope>
</reference>
<dbReference type="Gene3D" id="1.10.275.10">
    <property type="entry name" value="Fumarase/aspartase (N-terminal domain)"/>
    <property type="match status" value="1"/>
</dbReference>
<sequence>MAYRKENDSMGELDVPTDRYYGAQTQRSLNNFKIGGERFHRELIRAYGIIKKAAASVNESAGKLDSKLANAIRNAADEVIVGTLDDHFPLVVWQTGSGTQSNMNFNEVIANRAIEILGGELGSKDPVHPNDHVNMGQSTNDTFPTAINIAAVEAVTNQLIPELKKLQKSLQKKAEQFDAIIKLGRTHLQDATPLSLGQEFSGYSSALIHGVTRIEN</sequence>
<dbReference type="EC" id="4.2.1.2" evidence="2"/>
<dbReference type="EMBL" id="UINC01141474">
    <property type="protein sequence ID" value="SVD29224.1"/>
    <property type="molecule type" value="Genomic_DNA"/>
</dbReference>
<dbReference type="InterPro" id="IPR024083">
    <property type="entry name" value="Fumarase/histidase_N"/>
</dbReference>
<dbReference type="AlphaFoldDB" id="A0A382U4J5"/>
<dbReference type="Pfam" id="PF00206">
    <property type="entry name" value="Lyase_1"/>
    <property type="match status" value="1"/>
</dbReference>
<dbReference type="PANTHER" id="PTHR11444">
    <property type="entry name" value="ASPARTATEAMMONIA/ARGININOSUCCINATE/ADENYLOSUCCINATE LYASE"/>
    <property type="match status" value="1"/>
</dbReference>
<dbReference type="GO" id="GO:0006108">
    <property type="term" value="P:malate metabolic process"/>
    <property type="evidence" value="ECO:0007669"/>
    <property type="project" value="TreeGrafter"/>
</dbReference>
<comment type="similarity">
    <text evidence="1">Belongs to the class-II fumarase/aspartase family. Fumarase subfamily.</text>
</comment>